<keyword evidence="2" id="KW-1185">Reference proteome</keyword>
<dbReference type="HOGENOM" id="CLU_983177_0_0_10"/>
<proteinExistence type="predicted"/>
<evidence type="ECO:0000313" key="2">
    <source>
        <dbReference type="Proteomes" id="UP000007590"/>
    </source>
</evidence>
<dbReference type="eggNOG" id="ENOG5033A71">
    <property type="taxonomic scope" value="Bacteria"/>
</dbReference>
<sequence>MKKCFSLAVYLFIIGLFLTSCTPFSVENELTRYSLKLIRVEQPDEEIASNESIYANLGINTLLPTESSFIHLYKDGVVSSLSTIKYSTGKWSYANKDSILTITETANTTVQKTVLKLVSVKNSNFKFKVLSINKIKPSENYFLIYTQSTHYQEGAKDLLSVKENSWRFKPSKKENNEQIKQRVIAQLKYHIDYFDLTKSKEQSYFETKILQSPFNFYQHALGVPENYQLSQEWVKTFYDHQDAEKAANILRKSIDGVDKLNDHERFTDTYKEIITKMIDQLAI</sequence>
<accession>H8KPA6</accession>
<evidence type="ECO:0000313" key="1">
    <source>
        <dbReference type="EMBL" id="AFD05804.1"/>
    </source>
</evidence>
<dbReference type="EMBL" id="CP003349">
    <property type="protein sequence ID" value="AFD05804.1"/>
    <property type="molecule type" value="Genomic_DNA"/>
</dbReference>
<dbReference type="RefSeq" id="WP_014679032.1">
    <property type="nucleotide sequence ID" value="NC_017770.1"/>
</dbReference>
<evidence type="ECO:0008006" key="3">
    <source>
        <dbReference type="Google" id="ProtNLM"/>
    </source>
</evidence>
<reference evidence="1" key="1">
    <citation type="submission" date="2012-02" db="EMBL/GenBank/DDBJ databases">
        <title>The complete genome of Solitalea canadensis DSM 3403.</title>
        <authorList>
            <consortium name="US DOE Joint Genome Institute (JGI-PGF)"/>
            <person name="Lucas S."/>
            <person name="Copeland A."/>
            <person name="Lapidus A."/>
            <person name="Glavina del Rio T."/>
            <person name="Dalin E."/>
            <person name="Tice H."/>
            <person name="Bruce D."/>
            <person name="Goodwin L."/>
            <person name="Pitluck S."/>
            <person name="Peters L."/>
            <person name="Ovchinnikova G."/>
            <person name="Lu M."/>
            <person name="Kyrpides N."/>
            <person name="Mavromatis K."/>
            <person name="Ivanova N."/>
            <person name="Brettin T."/>
            <person name="Detter J.C."/>
            <person name="Han C."/>
            <person name="Larimer F."/>
            <person name="Land M."/>
            <person name="Hauser L."/>
            <person name="Markowitz V."/>
            <person name="Cheng J.-F."/>
            <person name="Hugenholtz P."/>
            <person name="Woyke T."/>
            <person name="Wu D."/>
            <person name="Spring S."/>
            <person name="Schroeder M."/>
            <person name="Kopitz M."/>
            <person name="Brambilla E."/>
            <person name="Klenk H.-P."/>
            <person name="Eisen J.A."/>
        </authorList>
    </citation>
    <scope>NUCLEOTIDE SEQUENCE</scope>
    <source>
        <strain evidence="1">DSM 3403</strain>
    </source>
</reference>
<protein>
    <recommendedName>
        <fullName evidence="3">Lipoprotein</fullName>
    </recommendedName>
</protein>
<dbReference type="AlphaFoldDB" id="H8KPA6"/>
<dbReference type="PROSITE" id="PS51257">
    <property type="entry name" value="PROKAR_LIPOPROTEIN"/>
    <property type="match status" value="1"/>
</dbReference>
<dbReference type="STRING" id="929556.Solca_0679"/>
<dbReference type="OrthoDB" id="947938at2"/>
<dbReference type="Proteomes" id="UP000007590">
    <property type="component" value="Chromosome"/>
</dbReference>
<organism evidence="1 2">
    <name type="scientific">Solitalea canadensis (strain ATCC 29591 / DSM 3403 / JCM 21819 / LMG 8368 / NBRC 15130 / NCIMB 12057 / USAM 9D)</name>
    <name type="common">Flexibacter canadensis</name>
    <dbReference type="NCBI Taxonomy" id="929556"/>
    <lineage>
        <taxon>Bacteria</taxon>
        <taxon>Pseudomonadati</taxon>
        <taxon>Bacteroidota</taxon>
        <taxon>Sphingobacteriia</taxon>
        <taxon>Sphingobacteriales</taxon>
        <taxon>Sphingobacteriaceae</taxon>
        <taxon>Solitalea</taxon>
    </lineage>
</organism>
<name>H8KPA6_SOLCM</name>
<gene>
    <name evidence="1" type="ordered locus">Solca_0679</name>
</gene>
<dbReference type="KEGG" id="scn:Solca_0679"/>